<feature type="domain" description="Transposase putative helix-turn-helix" evidence="2">
    <location>
        <begin position="3"/>
        <end position="34"/>
    </location>
</feature>
<dbReference type="RefSeq" id="WP_136448843.1">
    <property type="nucleotide sequence ID" value="NZ_SSXH01000451.1"/>
</dbReference>
<evidence type="ECO:0000313" key="3">
    <source>
        <dbReference type="EMBL" id="THJ69597.1"/>
    </source>
</evidence>
<dbReference type="AlphaFoldDB" id="A0A4S5ECP1"/>
<name>A0A4S5ECP1_9ACTN</name>
<organism evidence="3 4">
    <name type="scientific">Candidatus Frankia alpina</name>
    <dbReference type="NCBI Taxonomy" id="2699483"/>
    <lineage>
        <taxon>Bacteria</taxon>
        <taxon>Bacillati</taxon>
        <taxon>Actinomycetota</taxon>
        <taxon>Actinomycetes</taxon>
        <taxon>Frankiales</taxon>
        <taxon>Frankiaceae</taxon>
        <taxon>Frankia</taxon>
    </lineage>
</organism>
<dbReference type="InterPro" id="IPR001959">
    <property type="entry name" value="Transposase"/>
</dbReference>
<dbReference type="Pfam" id="PF01385">
    <property type="entry name" value="OrfB_IS605"/>
    <property type="match status" value="1"/>
</dbReference>
<comment type="caution">
    <text evidence="3">The sequence shown here is derived from an EMBL/GenBank/DDBJ whole genome shotgun (WGS) entry which is preliminary data.</text>
</comment>
<sequence>MSRYRLYPTAEQVPVLDTHCAHERFLWNPCVEQQSYFTRGGVRPSGHAERNRQLTEARAAFDWLAAGSVNVQQQALRNFDQAMKNFFNGSHRKPDFRRRGQSDGFRVVGKDFRVGKLNRKWSQCWVPKVGWVKFRRTRDVPDGAKSYRIMRDRAGRWHVAFAVKPEPIEAPGTGEVVGVDRGVVITAALSAGKMLHCPTLTKREQAKLRKAQRRAARAPKGSGAKHAEYGKAAKLKVREADIRKDFVEEASTSLARRFDLIRFENLNIV</sequence>
<proteinExistence type="predicted"/>
<protein>
    <submittedName>
        <fullName evidence="3">Transposase</fullName>
    </submittedName>
</protein>
<feature type="non-terminal residue" evidence="3">
    <location>
        <position position="269"/>
    </location>
</feature>
<gene>
    <name evidence="3" type="ORF">E7Y31_16190</name>
</gene>
<dbReference type="Pfam" id="PF12323">
    <property type="entry name" value="HTH_OrfB_IS605"/>
    <property type="match status" value="1"/>
</dbReference>
<reference evidence="3 4" key="1">
    <citation type="submission" date="2019-04" db="EMBL/GenBank/DDBJ databases">
        <title>Draft genome sequences for three unisolated Alnus-infective Frankia Sp+ strains, AgTrS, AiOr and AvVan, the first sequenced Frankia strains able to sporulate in-planta.</title>
        <authorList>
            <person name="Bethencourt L."/>
            <person name="Vautrin F."/>
            <person name="Taib N."/>
            <person name="Dubost A."/>
            <person name="Castro-Garcia L."/>
            <person name="Imbaud O."/>
            <person name="Abrouk D."/>
            <person name="Fournier P."/>
            <person name="Briolay J."/>
            <person name="Nguyen A."/>
            <person name="Normand P."/>
            <person name="Fernandez M.P."/>
            <person name="Brochier-Armanet C."/>
            <person name="Herrera-Belaroussi A."/>
        </authorList>
    </citation>
    <scope>NUCLEOTIDE SEQUENCE [LARGE SCALE GENOMIC DNA]</scope>
    <source>
        <strain evidence="3 4">AvVan</strain>
    </source>
</reference>
<evidence type="ECO:0000259" key="2">
    <source>
        <dbReference type="Pfam" id="PF12323"/>
    </source>
</evidence>
<evidence type="ECO:0000259" key="1">
    <source>
        <dbReference type="Pfam" id="PF01385"/>
    </source>
</evidence>
<dbReference type="InterPro" id="IPR021027">
    <property type="entry name" value="Transposase_put_HTH"/>
</dbReference>
<feature type="domain" description="Probable transposase IS891/IS1136/IS1341" evidence="1">
    <location>
        <begin position="166"/>
        <end position="268"/>
    </location>
</feature>
<dbReference type="NCBIfam" id="NF040570">
    <property type="entry name" value="guided_TnpB"/>
    <property type="match status" value="1"/>
</dbReference>
<accession>A0A4S5ECP1</accession>
<dbReference type="EMBL" id="SSXH01000451">
    <property type="protein sequence ID" value="THJ69597.1"/>
    <property type="molecule type" value="Genomic_DNA"/>
</dbReference>
<dbReference type="OrthoDB" id="6230307at2"/>
<evidence type="ECO:0000313" key="4">
    <source>
        <dbReference type="Proteomes" id="UP000305282"/>
    </source>
</evidence>
<keyword evidence="4" id="KW-1185">Reference proteome</keyword>
<dbReference type="Proteomes" id="UP000305282">
    <property type="component" value="Unassembled WGS sequence"/>
</dbReference>